<comment type="caution">
    <text evidence="1">The sequence shown here is derived from an EMBL/GenBank/DDBJ whole genome shotgun (WGS) entry which is preliminary data.</text>
</comment>
<dbReference type="RefSeq" id="WP_073071126.1">
    <property type="nucleotide sequence ID" value="NZ_MPPI01000010.1"/>
</dbReference>
<dbReference type="Gene3D" id="3.40.50.1820">
    <property type="entry name" value="alpha/beta hydrolase"/>
    <property type="match status" value="1"/>
</dbReference>
<evidence type="ECO:0000313" key="2">
    <source>
        <dbReference type="Proteomes" id="UP000238634"/>
    </source>
</evidence>
<sequence>MQLHLKALSQTEILDEWRELQQNDYQSMTLLTDRGEIQGRYYSAERARLGAIWVGGVRGGWDTPADGLYPQLYQTLQPSGISSLRIRYRYSTILEEAVFDTLAGIAFLAQENIPAIALIGHSFGGAVVIQAAALSAIVQTVITLASQSYGTAPAAQLAPRCSLLLLHGTADHVLSPRCSEYIYAIAQEPKRLILYPEAKHELDEVADQVSQVVHDWLINHL</sequence>
<dbReference type="GO" id="GO:0016787">
    <property type="term" value="F:hydrolase activity"/>
    <property type="evidence" value="ECO:0007669"/>
    <property type="project" value="UniProtKB-KW"/>
</dbReference>
<dbReference type="InterPro" id="IPR029058">
    <property type="entry name" value="AB_hydrolase_fold"/>
</dbReference>
<accession>A0A2T1DHI1</accession>
<protein>
    <submittedName>
        <fullName evidence="1">Dienelactone hydrolase</fullName>
    </submittedName>
</protein>
<name>A0A2T1DHI1_9CYAN</name>
<reference evidence="1 2" key="1">
    <citation type="submission" date="2018-02" db="EMBL/GenBank/DDBJ databases">
        <authorList>
            <person name="Cohen D.B."/>
            <person name="Kent A.D."/>
        </authorList>
    </citation>
    <scope>NUCLEOTIDE SEQUENCE [LARGE SCALE GENOMIC DNA]</scope>
    <source>
        <strain evidence="1 2">ULC007</strain>
    </source>
</reference>
<reference evidence="1 2" key="2">
    <citation type="submission" date="2018-03" db="EMBL/GenBank/DDBJ databases">
        <title>The ancient ancestry and fast evolution of plastids.</title>
        <authorList>
            <person name="Moore K.R."/>
            <person name="Magnabosco C."/>
            <person name="Momper L."/>
            <person name="Gold D.A."/>
            <person name="Bosak T."/>
            <person name="Fournier G.P."/>
        </authorList>
    </citation>
    <scope>NUCLEOTIDE SEQUENCE [LARGE SCALE GENOMIC DNA]</scope>
    <source>
        <strain evidence="1 2">ULC007</strain>
    </source>
</reference>
<dbReference type="EMBL" id="PVWG01000008">
    <property type="protein sequence ID" value="PSB19938.1"/>
    <property type="molecule type" value="Genomic_DNA"/>
</dbReference>
<gene>
    <name evidence="1" type="ORF">C7B65_09745</name>
</gene>
<keyword evidence="1" id="KW-0378">Hydrolase</keyword>
<organism evidence="1 2">
    <name type="scientific">Phormidesmis priestleyi ULC007</name>
    <dbReference type="NCBI Taxonomy" id="1920490"/>
    <lineage>
        <taxon>Bacteria</taxon>
        <taxon>Bacillati</taxon>
        <taxon>Cyanobacteriota</taxon>
        <taxon>Cyanophyceae</taxon>
        <taxon>Leptolyngbyales</taxon>
        <taxon>Leptolyngbyaceae</taxon>
        <taxon>Phormidesmis</taxon>
    </lineage>
</organism>
<evidence type="ECO:0000313" key="1">
    <source>
        <dbReference type="EMBL" id="PSB19938.1"/>
    </source>
</evidence>
<dbReference type="AlphaFoldDB" id="A0A2T1DHI1"/>
<dbReference type="SUPFAM" id="SSF53474">
    <property type="entry name" value="alpha/beta-Hydrolases"/>
    <property type="match status" value="1"/>
</dbReference>
<proteinExistence type="predicted"/>
<dbReference type="STRING" id="1920490.GCA_001895925_03992"/>
<dbReference type="Proteomes" id="UP000238634">
    <property type="component" value="Unassembled WGS sequence"/>
</dbReference>
<keyword evidence="2" id="KW-1185">Reference proteome</keyword>